<dbReference type="EMBL" id="JAUJEA010000003">
    <property type="protein sequence ID" value="MDN5201605.1"/>
    <property type="molecule type" value="Genomic_DNA"/>
</dbReference>
<evidence type="ECO:0000313" key="1">
    <source>
        <dbReference type="EMBL" id="MDN5201605.1"/>
    </source>
</evidence>
<protein>
    <submittedName>
        <fullName evidence="1">DUF4292 domain-containing protein</fullName>
    </submittedName>
</protein>
<dbReference type="PROSITE" id="PS51257">
    <property type="entry name" value="PROKAR_LIPOPROTEIN"/>
    <property type="match status" value="1"/>
</dbReference>
<proteinExistence type="predicted"/>
<reference evidence="1" key="1">
    <citation type="submission" date="2023-06" db="EMBL/GenBank/DDBJ databases">
        <title>Genomic of Parafulvivirga corallium.</title>
        <authorList>
            <person name="Wang G."/>
        </authorList>
    </citation>
    <scope>NUCLEOTIDE SEQUENCE</scope>
    <source>
        <strain evidence="1">BMA10</strain>
    </source>
</reference>
<evidence type="ECO:0000313" key="2">
    <source>
        <dbReference type="Proteomes" id="UP001172082"/>
    </source>
</evidence>
<dbReference type="RefSeq" id="WP_346751633.1">
    <property type="nucleotide sequence ID" value="NZ_JAUJEA010000003.1"/>
</dbReference>
<dbReference type="InterPro" id="IPR025634">
    <property type="entry name" value="DUF4292"/>
</dbReference>
<keyword evidence="2" id="KW-1185">Reference proteome</keyword>
<sequence>MNRSFLLICLVIVSFLYSCQRQSVSTRNAIKRNNLEINDFDFDYLKGKAKVNYLESSERQNAKANFRIKKDSIIWIQFSGVGGIEGGRCLITQDSIIIVDRINKEYVKMDYYEISEKYKFDFDFELFQSMILGNMPLALDSRDRVSKNSNHFVIKQKPDRFNVESYIGRETMKLEKVLVEEVITKNTMNLEYDNFQTVNDKLLPFRSSIALKYNKTHKSLFTEIKVEFSKAEISDKPLKFPFSVPDKYALRE</sequence>
<comment type="caution">
    <text evidence="1">The sequence shown here is derived from an EMBL/GenBank/DDBJ whole genome shotgun (WGS) entry which is preliminary data.</text>
</comment>
<gene>
    <name evidence="1" type="ORF">QQ008_09540</name>
</gene>
<organism evidence="1 2">
    <name type="scientific">Splendidivirga corallicola</name>
    <dbReference type="NCBI Taxonomy" id="3051826"/>
    <lineage>
        <taxon>Bacteria</taxon>
        <taxon>Pseudomonadati</taxon>
        <taxon>Bacteroidota</taxon>
        <taxon>Cytophagia</taxon>
        <taxon>Cytophagales</taxon>
        <taxon>Splendidivirgaceae</taxon>
        <taxon>Splendidivirga</taxon>
    </lineage>
</organism>
<dbReference type="Proteomes" id="UP001172082">
    <property type="component" value="Unassembled WGS sequence"/>
</dbReference>
<dbReference type="Pfam" id="PF14125">
    <property type="entry name" value="DUF4292"/>
    <property type="match status" value="1"/>
</dbReference>
<name>A0ABT8KLK4_9BACT</name>
<accession>A0ABT8KLK4</accession>